<evidence type="ECO:0000313" key="2">
    <source>
        <dbReference type="EMBL" id="RRI02305.1"/>
    </source>
</evidence>
<gene>
    <name evidence="2" type="ORF">EH240_12625</name>
</gene>
<accession>A0A3P3FUK4</accession>
<dbReference type="OrthoDB" id="7066673at2"/>
<dbReference type="Pfam" id="PF08378">
    <property type="entry name" value="NERD"/>
    <property type="match status" value="1"/>
</dbReference>
<dbReference type="Proteomes" id="UP000273786">
    <property type="component" value="Unassembled WGS sequence"/>
</dbReference>
<dbReference type="AlphaFoldDB" id="A0A3P3FUK4"/>
<organism evidence="2 3">
    <name type="scientific">Mesorhizobium tamadayense</name>
    <dbReference type="NCBI Taxonomy" id="425306"/>
    <lineage>
        <taxon>Bacteria</taxon>
        <taxon>Pseudomonadati</taxon>
        <taxon>Pseudomonadota</taxon>
        <taxon>Alphaproteobacteria</taxon>
        <taxon>Hyphomicrobiales</taxon>
        <taxon>Phyllobacteriaceae</taxon>
        <taxon>Mesorhizobium</taxon>
    </lineage>
</organism>
<sequence>MAYASRPVSVTVAICIPPLDDELTESSGERQLYKAFRSGLGDDYLVVHSVKWIAKPHGIGPRDGEVDFLICRPHYGLLIIEVKGGGVVLDYTTGRFVSIDRQGEEHAIKTPFEQGMKGKFAILEKLKESPLWRGKVLVGARRAFFPDDLDRVDGLVGPDAPREIIDGDGT</sequence>
<evidence type="ECO:0000259" key="1">
    <source>
        <dbReference type="Pfam" id="PF08378"/>
    </source>
</evidence>
<comment type="caution">
    <text evidence="2">The sequence shown here is derived from an EMBL/GenBank/DDBJ whole genome shotgun (WGS) entry which is preliminary data.</text>
</comment>
<evidence type="ECO:0000313" key="3">
    <source>
        <dbReference type="Proteomes" id="UP000273786"/>
    </source>
</evidence>
<dbReference type="InterPro" id="IPR011528">
    <property type="entry name" value="NERD"/>
</dbReference>
<reference evidence="2 3" key="1">
    <citation type="submission" date="2018-11" db="EMBL/GenBank/DDBJ databases">
        <title>the genome of Mesorhizobium tamadayense DSM 28320.</title>
        <authorList>
            <person name="Gao J."/>
        </authorList>
    </citation>
    <scope>NUCLEOTIDE SEQUENCE [LARGE SCALE GENOMIC DNA]</scope>
    <source>
        <strain evidence="2 3">DSM 28320</strain>
    </source>
</reference>
<name>A0A3P3FUK4_9HYPH</name>
<dbReference type="EMBL" id="RQXT01000012">
    <property type="protein sequence ID" value="RRI02305.1"/>
    <property type="molecule type" value="Genomic_DNA"/>
</dbReference>
<feature type="domain" description="NERD" evidence="1">
    <location>
        <begin position="26"/>
        <end position="127"/>
    </location>
</feature>
<protein>
    <submittedName>
        <fullName evidence="2">NERD domain-containing protein</fullName>
    </submittedName>
</protein>
<proteinExistence type="predicted"/>
<keyword evidence="3" id="KW-1185">Reference proteome</keyword>